<dbReference type="Proteomes" id="UP001597438">
    <property type="component" value="Unassembled WGS sequence"/>
</dbReference>
<organism evidence="8 9">
    <name type="scientific">Christiangramia antarctica</name>
    <dbReference type="NCBI Taxonomy" id="2058158"/>
    <lineage>
        <taxon>Bacteria</taxon>
        <taxon>Pseudomonadati</taxon>
        <taxon>Bacteroidota</taxon>
        <taxon>Flavobacteriia</taxon>
        <taxon>Flavobacteriales</taxon>
        <taxon>Flavobacteriaceae</taxon>
        <taxon>Christiangramia</taxon>
    </lineage>
</organism>
<feature type="domain" description="Cardiolipin synthase N-terminal" evidence="7">
    <location>
        <begin position="21"/>
        <end position="61"/>
    </location>
</feature>
<keyword evidence="3 6" id="KW-0812">Transmembrane</keyword>
<protein>
    <submittedName>
        <fullName evidence="8">PLDc N-terminal domain-containing protein</fullName>
    </submittedName>
</protein>
<keyword evidence="9" id="KW-1185">Reference proteome</keyword>
<dbReference type="RefSeq" id="WP_251739813.1">
    <property type="nucleotide sequence ID" value="NZ_JBHUOJ010000004.1"/>
</dbReference>
<proteinExistence type="predicted"/>
<comment type="subcellular location">
    <subcellularLocation>
        <location evidence="1">Cell membrane</location>
        <topology evidence="1">Multi-pass membrane protein</topology>
    </subcellularLocation>
</comment>
<feature type="transmembrane region" description="Helical" evidence="6">
    <location>
        <begin position="6"/>
        <end position="27"/>
    </location>
</feature>
<comment type="caution">
    <text evidence="8">The sequence shown here is derived from an EMBL/GenBank/DDBJ whole genome shotgun (WGS) entry which is preliminary data.</text>
</comment>
<gene>
    <name evidence="8" type="ORF">ACFSYS_01235</name>
</gene>
<evidence type="ECO:0000256" key="6">
    <source>
        <dbReference type="SAM" id="Phobius"/>
    </source>
</evidence>
<evidence type="ECO:0000256" key="5">
    <source>
        <dbReference type="ARBA" id="ARBA00023136"/>
    </source>
</evidence>
<keyword evidence="4 6" id="KW-1133">Transmembrane helix</keyword>
<evidence type="ECO:0000256" key="1">
    <source>
        <dbReference type="ARBA" id="ARBA00004651"/>
    </source>
</evidence>
<sequence>MHDLSAGLIIWQLMTLFLVGLWIYTLVDVARYEFKDNLKLLWVVVVLFIPFFGMLLYWTIGKNHKIIQN</sequence>
<evidence type="ECO:0000256" key="3">
    <source>
        <dbReference type="ARBA" id="ARBA00022692"/>
    </source>
</evidence>
<dbReference type="EMBL" id="JBHUOJ010000004">
    <property type="protein sequence ID" value="MFD2831891.1"/>
    <property type="molecule type" value="Genomic_DNA"/>
</dbReference>
<accession>A0ABW5WYI6</accession>
<evidence type="ECO:0000256" key="4">
    <source>
        <dbReference type="ARBA" id="ARBA00022989"/>
    </source>
</evidence>
<keyword evidence="5 6" id="KW-0472">Membrane</keyword>
<keyword evidence="2" id="KW-1003">Cell membrane</keyword>
<evidence type="ECO:0000256" key="2">
    <source>
        <dbReference type="ARBA" id="ARBA00022475"/>
    </source>
</evidence>
<dbReference type="InterPro" id="IPR027379">
    <property type="entry name" value="CLS_N"/>
</dbReference>
<reference evidence="9" key="1">
    <citation type="journal article" date="2019" name="Int. J. Syst. Evol. Microbiol.">
        <title>The Global Catalogue of Microorganisms (GCM) 10K type strain sequencing project: providing services to taxonomists for standard genome sequencing and annotation.</title>
        <authorList>
            <consortium name="The Broad Institute Genomics Platform"/>
            <consortium name="The Broad Institute Genome Sequencing Center for Infectious Disease"/>
            <person name="Wu L."/>
            <person name="Ma J."/>
        </authorList>
    </citation>
    <scope>NUCLEOTIDE SEQUENCE [LARGE SCALE GENOMIC DNA]</scope>
    <source>
        <strain evidence="9">KCTC 52925</strain>
    </source>
</reference>
<evidence type="ECO:0000313" key="8">
    <source>
        <dbReference type="EMBL" id="MFD2831891.1"/>
    </source>
</evidence>
<evidence type="ECO:0000313" key="9">
    <source>
        <dbReference type="Proteomes" id="UP001597438"/>
    </source>
</evidence>
<feature type="transmembrane region" description="Helical" evidence="6">
    <location>
        <begin position="39"/>
        <end position="60"/>
    </location>
</feature>
<dbReference type="Pfam" id="PF13396">
    <property type="entry name" value="PLDc_N"/>
    <property type="match status" value="1"/>
</dbReference>
<name>A0ABW5WYI6_9FLAO</name>
<evidence type="ECO:0000259" key="7">
    <source>
        <dbReference type="Pfam" id="PF13396"/>
    </source>
</evidence>